<evidence type="ECO:0000313" key="5">
    <source>
        <dbReference type="EMBL" id="KAF5334475.1"/>
    </source>
</evidence>
<dbReference type="GO" id="GO:0008234">
    <property type="term" value="F:cysteine-type peptidase activity"/>
    <property type="evidence" value="ECO:0007669"/>
    <property type="project" value="InterPro"/>
</dbReference>
<reference evidence="5 6" key="1">
    <citation type="journal article" date="2020" name="ISME J.">
        <title>Uncovering the hidden diversity of litter-decomposition mechanisms in mushroom-forming fungi.</title>
        <authorList>
            <person name="Floudas D."/>
            <person name="Bentzer J."/>
            <person name="Ahren D."/>
            <person name="Johansson T."/>
            <person name="Persson P."/>
            <person name="Tunlid A."/>
        </authorList>
    </citation>
    <scope>NUCLEOTIDE SEQUENCE [LARGE SCALE GENOMIC DNA]</scope>
    <source>
        <strain evidence="5 6">CBS 291.85</strain>
    </source>
</reference>
<dbReference type="AlphaFoldDB" id="A0A8H5C3D7"/>
<evidence type="ECO:0000256" key="2">
    <source>
        <dbReference type="ARBA" id="ARBA00022670"/>
    </source>
</evidence>
<comment type="caution">
    <text evidence="5">The sequence shown here is derived from an EMBL/GenBank/DDBJ whole genome shotgun (WGS) entry which is preliminary data.</text>
</comment>
<dbReference type="Gene3D" id="3.40.395.10">
    <property type="entry name" value="Adenoviral Proteinase, Chain A"/>
    <property type="match status" value="1"/>
</dbReference>
<evidence type="ECO:0000313" key="6">
    <source>
        <dbReference type="Proteomes" id="UP000559256"/>
    </source>
</evidence>
<comment type="similarity">
    <text evidence="1">Belongs to the peptidase C48 family.</text>
</comment>
<keyword evidence="2" id="KW-0645">Protease</keyword>
<dbReference type="OrthoDB" id="2979847at2759"/>
<keyword evidence="3" id="KW-0378">Hydrolase</keyword>
<feature type="domain" description="Ubiquitin-like protease family profile" evidence="4">
    <location>
        <begin position="41"/>
        <end position="213"/>
    </location>
</feature>
<dbReference type="InterPro" id="IPR038765">
    <property type="entry name" value="Papain-like_cys_pep_sf"/>
</dbReference>
<name>A0A8H5C3D7_9AGAR</name>
<protein>
    <recommendedName>
        <fullName evidence="4">Ubiquitin-like protease family profile domain-containing protein</fullName>
    </recommendedName>
</protein>
<sequence length="251" mass="28762">MIQKHHTAWKEALEWFKSNGYVGCEVEMLDPLPWQLEFPQALGCPLDLSQFLQDEWLNAKNINQMLTVLNDELQLEFPIENVYWTNTLVAAYRCKNDNSYHPNRNLDIVRNQLRDGVQKHVCLQAFMETVLPTADIKGNHWGAVAVNVEEKFFSHGDSSCGQVAPELLEAVHWFLAQPFPNTDFKYKENGLPAGLQNNTDSCGLYCVNTISHHLAPEIYPLYTNKSIAGLRRTTYKKVLKLILKKVCQPEN</sequence>
<evidence type="ECO:0000259" key="4">
    <source>
        <dbReference type="PROSITE" id="PS50600"/>
    </source>
</evidence>
<dbReference type="Proteomes" id="UP000559256">
    <property type="component" value="Unassembled WGS sequence"/>
</dbReference>
<evidence type="ECO:0000256" key="1">
    <source>
        <dbReference type="ARBA" id="ARBA00005234"/>
    </source>
</evidence>
<accession>A0A8H5C3D7</accession>
<dbReference type="GO" id="GO:0019783">
    <property type="term" value="F:ubiquitin-like protein peptidase activity"/>
    <property type="evidence" value="ECO:0007669"/>
    <property type="project" value="UniProtKB-ARBA"/>
</dbReference>
<dbReference type="EMBL" id="JAACJM010000259">
    <property type="protein sequence ID" value="KAF5334475.1"/>
    <property type="molecule type" value="Genomic_DNA"/>
</dbReference>
<proteinExistence type="inferred from homology"/>
<keyword evidence="6" id="KW-1185">Reference proteome</keyword>
<evidence type="ECO:0000256" key="3">
    <source>
        <dbReference type="ARBA" id="ARBA00022801"/>
    </source>
</evidence>
<dbReference type="SUPFAM" id="SSF54001">
    <property type="entry name" value="Cysteine proteinases"/>
    <property type="match status" value="1"/>
</dbReference>
<dbReference type="InterPro" id="IPR003653">
    <property type="entry name" value="Peptidase_C48_C"/>
</dbReference>
<dbReference type="GO" id="GO:0006508">
    <property type="term" value="P:proteolysis"/>
    <property type="evidence" value="ECO:0007669"/>
    <property type="project" value="UniProtKB-KW"/>
</dbReference>
<dbReference type="PROSITE" id="PS50600">
    <property type="entry name" value="ULP_PROTEASE"/>
    <property type="match status" value="1"/>
</dbReference>
<gene>
    <name evidence="5" type="ORF">D9758_017564</name>
</gene>
<organism evidence="5 6">
    <name type="scientific">Tetrapyrgos nigripes</name>
    <dbReference type="NCBI Taxonomy" id="182062"/>
    <lineage>
        <taxon>Eukaryota</taxon>
        <taxon>Fungi</taxon>
        <taxon>Dikarya</taxon>
        <taxon>Basidiomycota</taxon>
        <taxon>Agaricomycotina</taxon>
        <taxon>Agaricomycetes</taxon>
        <taxon>Agaricomycetidae</taxon>
        <taxon>Agaricales</taxon>
        <taxon>Marasmiineae</taxon>
        <taxon>Marasmiaceae</taxon>
        <taxon>Tetrapyrgos</taxon>
    </lineage>
</organism>